<accession>A0A0J9YFT8</accession>
<proteinExistence type="predicted"/>
<reference evidence="1" key="2">
    <citation type="submission" date="2012-12" db="EMBL/GenBank/DDBJ databases">
        <authorList>
            <person name="Gao Y.W."/>
            <person name="Fan S.T."/>
            <person name="Sun H.T."/>
            <person name="Wang Z."/>
            <person name="Gao X.L."/>
            <person name="Li Y.G."/>
            <person name="Wang T.C."/>
            <person name="Zhang K."/>
            <person name="Xu W.W."/>
            <person name="Yu Z.J."/>
            <person name="Xia X.Z."/>
        </authorList>
    </citation>
    <scope>NUCLEOTIDE SEQUENCE</scope>
    <source>
        <strain evidence="1">FR3</strain>
    </source>
</reference>
<evidence type="ECO:0000313" key="2">
    <source>
        <dbReference type="WormBase" id="Bm12228"/>
    </source>
</evidence>
<organism evidence="1">
    <name type="scientific">Brugia malayi</name>
    <name type="common">Filarial nematode worm</name>
    <dbReference type="NCBI Taxonomy" id="6279"/>
    <lineage>
        <taxon>Eukaryota</taxon>
        <taxon>Metazoa</taxon>
        <taxon>Ecdysozoa</taxon>
        <taxon>Nematoda</taxon>
        <taxon>Chromadorea</taxon>
        <taxon>Rhabditida</taxon>
        <taxon>Spirurina</taxon>
        <taxon>Spiruromorpha</taxon>
        <taxon>Filarioidea</taxon>
        <taxon>Onchocercidae</taxon>
        <taxon>Brugia</taxon>
    </lineage>
</organism>
<dbReference type="AlphaFoldDB" id="A0A0J9YFT8"/>
<sequence>MRKEKIPHQAPFAIQAAQLLGRAIGAGLFAITPEFELGTPESRYDRIDCDRNILLRNLTDSSTTGIVFKGPPLNVLDKTYSTSCKTCIDRLLRFFMHYENCELFITYIMNKIIGALIQNI</sequence>
<reference evidence="1" key="1">
    <citation type="journal article" date="2007" name="Science">
        <title>Draft genome of the filarial nematode parasite Brugia malayi.</title>
        <authorList>
            <person name="Ghedin E."/>
            <person name="Wang S."/>
            <person name="Spiro D."/>
            <person name="Caler E."/>
            <person name="Zhao Q."/>
            <person name="Crabtree J."/>
            <person name="Allen J.E."/>
            <person name="Delcher A.L."/>
            <person name="Guiliano D.B."/>
            <person name="Miranda-Saavedra D."/>
            <person name="Angiuoli S.V."/>
            <person name="Creasy T."/>
            <person name="Amedeo P."/>
            <person name="Haas B."/>
            <person name="El-Sayed N.M."/>
            <person name="Wortman J.R."/>
            <person name="Feldblyum T."/>
            <person name="Tallon L."/>
            <person name="Schatz M."/>
            <person name="Shumway M."/>
            <person name="Koo H."/>
            <person name="Salzberg S.L."/>
            <person name="Schobel S."/>
            <person name="Pertea M."/>
            <person name="Pop M."/>
            <person name="White O."/>
            <person name="Barton G.J."/>
            <person name="Carlow C.K."/>
            <person name="Crawford M.J."/>
            <person name="Daub J."/>
            <person name="Dimmic M.W."/>
            <person name="Estes C.F."/>
            <person name="Foster J.M."/>
            <person name="Ganatra M."/>
            <person name="Gregory W.F."/>
            <person name="Johnson N.M."/>
            <person name="Jin J."/>
            <person name="Komuniecki R."/>
            <person name="Korf I."/>
            <person name="Kumar S."/>
            <person name="Laney S."/>
            <person name="Li B.W."/>
            <person name="Li W."/>
            <person name="Lindblom T.H."/>
            <person name="Lustigman S."/>
            <person name="Ma D."/>
            <person name="Maina C.V."/>
            <person name="Martin D.M."/>
            <person name="McCarter J.P."/>
            <person name="McReynolds L."/>
            <person name="Mitreva M."/>
            <person name="Nutman T.B."/>
            <person name="Parkinson J."/>
            <person name="Peregrin-Alvarez J.M."/>
            <person name="Poole C."/>
            <person name="Ren Q."/>
            <person name="Saunders L."/>
            <person name="Sluder A.E."/>
            <person name="Smith K."/>
            <person name="Stanke M."/>
            <person name="Unnasch T.R."/>
            <person name="Ware J."/>
            <person name="Wei A.D."/>
            <person name="Weil G."/>
            <person name="Williams D.J."/>
            <person name="Zhang Y."/>
            <person name="Williams S.A."/>
            <person name="Fraser-Liggett C."/>
            <person name="Slatko B."/>
            <person name="Blaxter M.L."/>
            <person name="Scott A.L."/>
        </authorList>
    </citation>
    <scope>NUCLEOTIDE SEQUENCE</scope>
    <source>
        <strain evidence="1">FR3</strain>
    </source>
</reference>
<evidence type="ECO:0000313" key="1">
    <source>
        <dbReference type="EMBL" id="CDQ07898.2"/>
    </source>
</evidence>
<dbReference type="EMBL" id="LN861607">
    <property type="protein sequence ID" value="CDQ07898.2"/>
    <property type="molecule type" value="Genomic_DNA"/>
</dbReference>
<name>A0A0J9YFT8_BRUMA</name>
<gene>
    <name evidence="1 2" type="ORF">Bm12228</name>
    <name evidence="1" type="ORF">BM_Bm12228</name>
</gene>
<dbReference type="WormBase" id="Bm12228">
    <property type="protein sequence ID" value="BM40606"/>
    <property type="gene ID" value="WBGene00232489"/>
</dbReference>
<protein>
    <submittedName>
        <fullName evidence="1">Bm12228</fullName>
    </submittedName>
</protein>